<evidence type="ECO:0000256" key="1">
    <source>
        <dbReference type="ARBA" id="ARBA00008535"/>
    </source>
</evidence>
<organism evidence="5 6">
    <name type="scientific">Megalops atlanticus</name>
    <name type="common">Tarpon</name>
    <name type="synonym">Clupea gigantea</name>
    <dbReference type="NCBI Taxonomy" id="7932"/>
    <lineage>
        <taxon>Eukaryota</taxon>
        <taxon>Metazoa</taxon>
        <taxon>Chordata</taxon>
        <taxon>Craniata</taxon>
        <taxon>Vertebrata</taxon>
        <taxon>Euteleostomi</taxon>
        <taxon>Actinopterygii</taxon>
        <taxon>Neopterygii</taxon>
        <taxon>Teleostei</taxon>
        <taxon>Elopiformes</taxon>
        <taxon>Megalopidae</taxon>
        <taxon>Megalops</taxon>
    </lineage>
</organism>
<reference evidence="5" key="1">
    <citation type="submission" date="2021-01" db="EMBL/GenBank/DDBJ databases">
        <authorList>
            <person name="Zahm M."/>
            <person name="Roques C."/>
            <person name="Cabau C."/>
            <person name="Klopp C."/>
            <person name="Donnadieu C."/>
            <person name="Jouanno E."/>
            <person name="Lampietro C."/>
            <person name="Louis A."/>
            <person name="Herpin A."/>
            <person name="Echchiki A."/>
            <person name="Berthelot C."/>
            <person name="Parey E."/>
            <person name="Roest-Crollius H."/>
            <person name="Braasch I."/>
            <person name="Postlethwait J."/>
            <person name="Bobe J."/>
            <person name="Montfort J."/>
            <person name="Bouchez O."/>
            <person name="Begum T."/>
            <person name="Mejri S."/>
            <person name="Adams A."/>
            <person name="Chen W.-J."/>
            <person name="Guiguen Y."/>
        </authorList>
    </citation>
    <scope>NUCLEOTIDE SEQUENCE</scope>
    <source>
        <strain evidence="5">YG-15Mar2019-1</strain>
        <tissue evidence="5">Brain</tissue>
    </source>
</reference>
<dbReference type="Gene3D" id="3.40.50.300">
    <property type="entry name" value="P-loop containing nucleotide triphosphate hydrolases"/>
    <property type="match status" value="1"/>
</dbReference>
<dbReference type="InterPro" id="IPR006703">
    <property type="entry name" value="G_AIG1"/>
</dbReference>
<dbReference type="OrthoDB" id="8954335at2759"/>
<evidence type="ECO:0000313" key="6">
    <source>
        <dbReference type="Proteomes" id="UP001046870"/>
    </source>
</evidence>
<evidence type="ECO:0000256" key="3">
    <source>
        <dbReference type="ARBA" id="ARBA00023134"/>
    </source>
</evidence>
<dbReference type="PANTHER" id="PTHR10903:SF184">
    <property type="entry name" value="GTP-BINDING PROTEIN A"/>
    <property type="match status" value="1"/>
</dbReference>
<sequence>MSGGKSDLRILLIGKKGVGKTTAVEAIGGEPNPGPTQCPAKYRHPIDGRTVVMVDTPGLSEEAEHAFRDMIFDALPLTNPGPNAILMVLDAEEKNQAVLETVIDALGVEAKKHIVILLVNRANKDEQELVDVSNAELGNEYEGRYIFFNGKSSPNPIQVSQLLEMITELSLQEGIYQMETFMEKERKRQSKEKMTKKERLRFHKDAFIQACEELKEEEPELIKSMTDVIKKLPKTFN</sequence>
<keyword evidence="2" id="KW-0547">Nucleotide-binding</keyword>
<evidence type="ECO:0000256" key="2">
    <source>
        <dbReference type="ARBA" id="ARBA00022741"/>
    </source>
</evidence>
<name>A0A9D3PEB5_MEGAT</name>
<dbReference type="Pfam" id="PF04548">
    <property type="entry name" value="AIG1"/>
    <property type="match status" value="1"/>
</dbReference>
<keyword evidence="6" id="KW-1185">Reference proteome</keyword>
<dbReference type="SUPFAM" id="SSF52540">
    <property type="entry name" value="P-loop containing nucleoside triphosphate hydrolases"/>
    <property type="match status" value="1"/>
</dbReference>
<comment type="caution">
    <text evidence="5">The sequence shown here is derived from an EMBL/GenBank/DDBJ whole genome shotgun (WGS) entry which is preliminary data.</text>
</comment>
<proteinExistence type="inferred from homology"/>
<comment type="similarity">
    <text evidence="1">Belongs to the TRAFAC class TrmE-Era-EngA-EngB-Septin-like GTPase superfamily. AIG1/Toc34/Toc159-like paraseptin GTPase family. IAN subfamily.</text>
</comment>
<dbReference type="AlphaFoldDB" id="A0A9D3PEB5"/>
<protein>
    <recommendedName>
        <fullName evidence="4">AIG1-type G domain-containing protein</fullName>
    </recommendedName>
</protein>
<keyword evidence="3" id="KW-0342">GTP-binding</keyword>
<dbReference type="PANTHER" id="PTHR10903">
    <property type="entry name" value="GTPASE, IMAP FAMILY MEMBER-RELATED"/>
    <property type="match status" value="1"/>
</dbReference>
<dbReference type="EMBL" id="JAFDVH010000020">
    <property type="protein sequence ID" value="KAG7458452.1"/>
    <property type="molecule type" value="Genomic_DNA"/>
</dbReference>
<feature type="domain" description="AIG1-type G" evidence="4">
    <location>
        <begin position="8"/>
        <end position="191"/>
    </location>
</feature>
<accession>A0A9D3PEB5</accession>
<dbReference type="InterPro" id="IPR045058">
    <property type="entry name" value="GIMA/IAN/Toc"/>
</dbReference>
<evidence type="ECO:0000313" key="5">
    <source>
        <dbReference type="EMBL" id="KAG7458452.1"/>
    </source>
</evidence>
<gene>
    <name evidence="5" type="ORF">MATL_G00220450</name>
</gene>
<evidence type="ECO:0000259" key="4">
    <source>
        <dbReference type="Pfam" id="PF04548"/>
    </source>
</evidence>
<dbReference type="GO" id="GO:0005525">
    <property type="term" value="F:GTP binding"/>
    <property type="evidence" value="ECO:0007669"/>
    <property type="project" value="UniProtKB-KW"/>
</dbReference>
<dbReference type="InterPro" id="IPR027417">
    <property type="entry name" value="P-loop_NTPase"/>
</dbReference>
<dbReference type="Proteomes" id="UP001046870">
    <property type="component" value="Chromosome 20"/>
</dbReference>